<organism evidence="5">
    <name type="scientific">Pectinophora gossypiella</name>
    <name type="common">Cotton pink bollworm</name>
    <name type="synonym">Depressaria gossypiella</name>
    <dbReference type="NCBI Taxonomy" id="13191"/>
    <lineage>
        <taxon>Eukaryota</taxon>
        <taxon>Metazoa</taxon>
        <taxon>Ecdysozoa</taxon>
        <taxon>Arthropoda</taxon>
        <taxon>Hexapoda</taxon>
        <taxon>Insecta</taxon>
        <taxon>Pterygota</taxon>
        <taxon>Neoptera</taxon>
        <taxon>Endopterygota</taxon>
        <taxon>Lepidoptera</taxon>
        <taxon>Glossata</taxon>
        <taxon>Ditrysia</taxon>
        <taxon>Gelechioidea</taxon>
        <taxon>Gelechiidae</taxon>
        <taxon>Apatetrinae</taxon>
        <taxon>Pectinophora</taxon>
    </lineage>
</organism>
<sequence>MCSKLLIAVCLLAYISVATAASASFIKKCKWEDSTCIKESTQAAIPVFAAGIPELGIEKLDPLHYDKLNASSETLILLLEDIVITGVKDCQAKKIQRDVPKEKLIVKALCTVDLNGQYEMNGRLLFLPIQGKGKVHAVLRKVMINVEGDVVEKKGKDGKVHWDIKSWKHTYELKDKASIELENLFQGNEVLGRAARELLDSSANEVIGEVGPPIIKALLTKVIKVVDRFFREVPAEELTLD</sequence>
<evidence type="ECO:0000256" key="4">
    <source>
        <dbReference type="SAM" id="SignalP"/>
    </source>
</evidence>
<name>A0A1E1W258_PECGO</name>
<dbReference type="Pfam" id="PF06585">
    <property type="entry name" value="JHBP"/>
    <property type="match status" value="1"/>
</dbReference>
<dbReference type="Gene3D" id="3.15.10.30">
    <property type="entry name" value="Haemolymph juvenile hormone binding protein"/>
    <property type="match status" value="1"/>
</dbReference>
<dbReference type="EMBL" id="GDQN01009976">
    <property type="protein sequence ID" value="JAT81078.1"/>
    <property type="molecule type" value="Transcribed_RNA"/>
</dbReference>
<evidence type="ECO:0000313" key="5">
    <source>
        <dbReference type="EMBL" id="JAT81078.1"/>
    </source>
</evidence>
<reference evidence="5" key="1">
    <citation type="submission" date="2015-09" db="EMBL/GenBank/DDBJ databases">
        <title>De novo assembly of Pectinophora gossypiella (Pink Bollworm) gut transcriptome.</title>
        <authorList>
            <person name="Tassone E.E."/>
        </authorList>
    </citation>
    <scope>NUCLEOTIDE SEQUENCE</scope>
</reference>
<dbReference type="GO" id="GO:0005615">
    <property type="term" value="C:extracellular space"/>
    <property type="evidence" value="ECO:0007669"/>
    <property type="project" value="TreeGrafter"/>
</dbReference>
<protein>
    <submittedName>
        <fullName evidence="5">Uncharacterized protein</fullName>
    </submittedName>
</protein>
<dbReference type="InterPro" id="IPR038606">
    <property type="entry name" value="To_sf"/>
</dbReference>
<evidence type="ECO:0000256" key="1">
    <source>
        <dbReference type="ARBA" id="ARBA00022729"/>
    </source>
</evidence>
<dbReference type="PANTHER" id="PTHR11008:SF41">
    <property type="entry name" value="RE70318P"/>
    <property type="match status" value="1"/>
</dbReference>
<gene>
    <name evidence="5" type="ORF">g.19148</name>
</gene>
<dbReference type="SMART" id="SM00700">
    <property type="entry name" value="JHBP"/>
    <property type="match status" value="1"/>
</dbReference>
<dbReference type="InterPro" id="IPR010562">
    <property type="entry name" value="Haemolymph_juvenile_hormone-bd"/>
</dbReference>
<dbReference type="FunFam" id="3.15.10.30:FF:000001">
    <property type="entry name" value="Takeout-like protein 1"/>
    <property type="match status" value="1"/>
</dbReference>
<dbReference type="AlphaFoldDB" id="A0A1E1W258"/>
<dbReference type="PANTHER" id="PTHR11008">
    <property type="entry name" value="PROTEIN TAKEOUT-LIKE PROTEIN"/>
    <property type="match status" value="1"/>
</dbReference>
<keyword evidence="1 4" id="KW-0732">Signal</keyword>
<proteinExistence type="inferred from homology"/>
<feature type="chain" id="PRO_5009115095" evidence="4">
    <location>
        <begin position="21"/>
        <end position="241"/>
    </location>
</feature>
<evidence type="ECO:0000256" key="2">
    <source>
        <dbReference type="ARBA" id="ARBA00023108"/>
    </source>
</evidence>
<comment type="similarity">
    <text evidence="3">Belongs to the TO family.</text>
</comment>
<keyword evidence="2" id="KW-0090">Biological rhythms</keyword>
<evidence type="ECO:0000256" key="3">
    <source>
        <dbReference type="ARBA" id="ARBA00060902"/>
    </source>
</evidence>
<accession>A0A1E1W258</accession>
<dbReference type="OrthoDB" id="6853364at2759"/>
<feature type="signal peptide" evidence="4">
    <location>
        <begin position="1"/>
        <end position="20"/>
    </location>
</feature>
<dbReference type="GO" id="GO:0007623">
    <property type="term" value="P:circadian rhythm"/>
    <property type="evidence" value="ECO:0007669"/>
    <property type="project" value="UniProtKB-ARBA"/>
</dbReference>